<dbReference type="Proteomes" id="UP000237923">
    <property type="component" value="Unassembled WGS sequence"/>
</dbReference>
<accession>A0A2N9K6Y9</accession>
<organism evidence="2 3">
    <name type="scientific">Leuconostoc suionicum</name>
    <dbReference type="NCBI Taxonomy" id="1511761"/>
    <lineage>
        <taxon>Bacteria</taxon>
        <taxon>Bacillati</taxon>
        <taxon>Bacillota</taxon>
        <taxon>Bacilli</taxon>
        <taxon>Lactobacillales</taxon>
        <taxon>Lactobacillaceae</taxon>
        <taxon>Leuconostoc</taxon>
    </lineage>
</organism>
<evidence type="ECO:0000313" key="1">
    <source>
        <dbReference type="EMBL" id="SPD91138.1"/>
    </source>
</evidence>
<dbReference type="EMBL" id="OKQR01000001">
    <property type="protein sequence ID" value="SPD91138.1"/>
    <property type="molecule type" value="Genomic_DNA"/>
</dbReference>
<evidence type="ECO:0000313" key="4">
    <source>
        <dbReference type="Proteomes" id="UP000239237"/>
    </source>
</evidence>
<sequence>MLQMTMKIKLEQYAQQFSDSPDTLVKINAARKTLQSLAQHTLPDHPLPQLSFSSQDILSDLRLMPLDDLLSEFRQTIIKSFGVWHLPNKLWLSDLNQFIDGRRVLEIMAGNGVISSQLRLSGNNVIATDNFDWHGQDIQHPDLWTEVSCLDALKAIKTMAYDVVILSWAPDTDETDWQVLQTLRALHFNGDFIVIGEKNGATNSQLFWQNAKLLHPKKLNQYHQPFDFISDQVWLVQ</sequence>
<dbReference type="AlphaFoldDB" id="A0A2N9K6Y9"/>
<protein>
    <recommendedName>
        <fullName evidence="5">SAM-dependent methyltransferase</fullName>
    </recommendedName>
</protein>
<reference evidence="1 4" key="2">
    <citation type="submission" date="2018-02" db="EMBL/GenBank/DDBJ databases">
        <authorList>
            <person name="Rodrigo-Torres L."/>
            <person name="Arahal R. D."/>
            <person name="Lucena T."/>
        </authorList>
    </citation>
    <scope>NUCLEOTIDE SEQUENCE [LARGE SCALE GENOMIC DNA]</scope>
    <source>
        <strain evidence="1 4">CECT 8486</strain>
    </source>
</reference>
<evidence type="ECO:0008006" key="5">
    <source>
        <dbReference type="Google" id="ProtNLM"/>
    </source>
</evidence>
<keyword evidence="4" id="KW-1185">Reference proteome</keyword>
<proteinExistence type="predicted"/>
<name>A0A2N9K6Y9_9LACO</name>
<dbReference type="Proteomes" id="UP000239237">
    <property type="component" value="Unassembled WGS sequence"/>
</dbReference>
<evidence type="ECO:0000313" key="2">
    <source>
        <dbReference type="EMBL" id="SPE06363.1"/>
    </source>
</evidence>
<gene>
    <name evidence="1" type="ORF">LES8486_00107</name>
    <name evidence="2" type="ORF">LES9216_00254</name>
</gene>
<evidence type="ECO:0000313" key="3">
    <source>
        <dbReference type="Proteomes" id="UP000237923"/>
    </source>
</evidence>
<reference evidence="2 3" key="1">
    <citation type="submission" date="2018-02" db="EMBL/GenBank/DDBJ databases">
        <authorList>
            <person name="Cohen D.B."/>
            <person name="Kent A.D."/>
        </authorList>
    </citation>
    <scope>NUCLEOTIDE SEQUENCE [LARGE SCALE GENOMIC DNA]</scope>
    <source>
        <strain evidence="2 3">CECT 9216</strain>
    </source>
</reference>
<dbReference type="SUPFAM" id="SSF53335">
    <property type="entry name" value="S-adenosyl-L-methionine-dependent methyltransferases"/>
    <property type="match status" value="1"/>
</dbReference>
<dbReference type="InterPro" id="IPR029063">
    <property type="entry name" value="SAM-dependent_MTases_sf"/>
</dbReference>
<dbReference type="EMBL" id="OKQU01000001">
    <property type="protein sequence ID" value="SPE06363.1"/>
    <property type="molecule type" value="Genomic_DNA"/>
</dbReference>